<dbReference type="PANTHER" id="PTHR12897">
    <property type="entry name" value="COLON CANCER-ASSOCIATED PROTEIN MIC1"/>
    <property type="match status" value="1"/>
</dbReference>
<name>A0A812E2B2_ACAPH</name>
<proteinExistence type="predicted"/>
<protein>
    <submittedName>
        <fullName evidence="3">Regulator of MON1-CCZ1 complex</fullName>
    </submittedName>
</protein>
<evidence type="ECO:0000259" key="2">
    <source>
        <dbReference type="Pfam" id="PF21029"/>
    </source>
</evidence>
<dbReference type="InterPro" id="IPR049040">
    <property type="entry name" value="RMC1_N"/>
</dbReference>
<dbReference type="Pfam" id="PF21029">
    <property type="entry name" value="RMC1_N"/>
    <property type="match status" value="1"/>
</dbReference>
<feature type="domain" description="Regulator of MON1-CCZ1 complex N-terminal" evidence="2">
    <location>
        <begin position="35"/>
        <end position="155"/>
    </location>
</feature>
<dbReference type="OrthoDB" id="26384at2759"/>
<evidence type="ECO:0000313" key="4">
    <source>
        <dbReference type="Proteomes" id="UP000597762"/>
    </source>
</evidence>
<gene>
    <name evidence="3" type="ORF">SPHA_63079</name>
</gene>
<dbReference type="GO" id="GO:0005765">
    <property type="term" value="C:lysosomal membrane"/>
    <property type="evidence" value="ECO:0007669"/>
    <property type="project" value="TreeGrafter"/>
</dbReference>
<dbReference type="InterPro" id="IPR040371">
    <property type="entry name" value="RMC1"/>
</dbReference>
<evidence type="ECO:0000313" key="3">
    <source>
        <dbReference type="EMBL" id="CAE1311730.1"/>
    </source>
</evidence>
<reference evidence="3" key="1">
    <citation type="submission" date="2021-01" db="EMBL/GenBank/DDBJ databases">
        <authorList>
            <person name="Li R."/>
            <person name="Bekaert M."/>
        </authorList>
    </citation>
    <scope>NUCLEOTIDE SEQUENCE</scope>
    <source>
        <strain evidence="3">Farmed</strain>
    </source>
</reference>
<organism evidence="3 4">
    <name type="scientific">Acanthosepion pharaonis</name>
    <name type="common">Pharaoh cuttlefish</name>
    <name type="synonym">Sepia pharaonis</name>
    <dbReference type="NCBI Taxonomy" id="158019"/>
    <lineage>
        <taxon>Eukaryota</taxon>
        <taxon>Metazoa</taxon>
        <taxon>Spiralia</taxon>
        <taxon>Lophotrochozoa</taxon>
        <taxon>Mollusca</taxon>
        <taxon>Cephalopoda</taxon>
        <taxon>Coleoidea</taxon>
        <taxon>Decapodiformes</taxon>
        <taxon>Sepiida</taxon>
        <taxon>Sepiina</taxon>
        <taxon>Sepiidae</taxon>
        <taxon>Acanthosepion</taxon>
    </lineage>
</organism>
<dbReference type="PANTHER" id="PTHR12897:SF4">
    <property type="entry name" value="REGULATOR OF MON1-CCZ1 COMPLEX"/>
    <property type="match status" value="1"/>
</dbReference>
<dbReference type="InterPro" id="IPR009755">
    <property type="entry name" value="RMC1_C"/>
</dbReference>
<keyword evidence="4" id="KW-1185">Reference proteome</keyword>
<sequence>MAVSNVTPQAEEGSYYLQLCKNPIRFELVSKATNVFFDDSNKQVFAVRAGGTTGVVVKGPDEKTNLTFRMEDRGEVISIKFSPDHRILGIQRCLKSVEFINFSHDMVPDNLEYSQTCKSKSTQIRGFCWCNCNEIVFITDQAVEFYQISPEKKSLKCLKTFSLSINWFVWLPINCVLLVSSGTIGNTLNPFLFKPSTVNRLPKFDVDLPTVPKPPKLALLQRDVTMTCLYGVVYIIVLRHQPRGGTTGAEIVLYQLQKESPAKKTDILRLDMSGRFAVNVVDNLLIVHHQASRTSMIFDIKLGGEFDNYVVCHHPVLSPLPIRPFRLLLPPAPSLPVGSEKTEFTFELYSDNWIVFQPDIIIDAKLGSLWYVQLCLEPLVEMIPDKCKLIEFLLLRKDSKMVVLSVCRQMLIPGHQASLVTIARIYDMLNDVYKNYQEAETQSLVYSVDNPNRPDPHQRCNKVILDQSDMYTHVFSVFENSKNISHKFMVAVLIEYIRSLNEHQINVQHYLYELVINILVHHNCFYQLHQFLQYHVLSDSKPLACLMLSLESVYMPSHQLALDMMKRLSTANEEIIEVLLSKQQLLPALRFIRSIGIIDTVSARKFLEAALNCDDQMLFYTVFKFFEQRNIRLRGSPKFPSGEHCEHYVHHFESLFGTEALEDVPSG</sequence>
<dbReference type="SUPFAM" id="SSF50978">
    <property type="entry name" value="WD40 repeat-like"/>
    <property type="match status" value="1"/>
</dbReference>
<dbReference type="InterPro" id="IPR036322">
    <property type="entry name" value="WD40_repeat_dom_sf"/>
</dbReference>
<dbReference type="Pfam" id="PF07035">
    <property type="entry name" value="RMC1_C"/>
    <property type="match status" value="1"/>
</dbReference>
<dbReference type="EMBL" id="CAHIKZ030004524">
    <property type="protein sequence ID" value="CAE1311730.1"/>
    <property type="molecule type" value="Genomic_DNA"/>
</dbReference>
<accession>A0A812E2B2</accession>
<comment type="caution">
    <text evidence="3">The sequence shown here is derived from an EMBL/GenBank/DDBJ whole genome shotgun (WGS) entry which is preliminary data.</text>
</comment>
<dbReference type="GO" id="GO:0031902">
    <property type="term" value="C:late endosome membrane"/>
    <property type="evidence" value="ECO:0007669"/>
    <property type="project" value="TreeGrafter"/>
</dbReference>
<dbReference type="AlphaFoldDB" id="A0A812E2B2"/>
<dbReference type="Proteomes" id="UP000597762">
    <property type="component" value="Unassembled WGS sequence"/>
</dbReference>
<dbReference type="GO" id="GO:0010506">
    <property type="term" value="P:regulation of autophagy"/>
    <property type="evidence" value="ECO:0007669"/>
    <property type="project" value="InterPro"/>
</dbReference>
<feature type="domain" description="Mic1" evidence="1">
    <location>
        <begin position="396"/>
        <end position="640"/>
    </location>
</feature>
<dbReference type="GO" id="GO:0035658">
    <property type="term" value="C:Mon1-Ccz1 complex"/>
    <property type="evidence" value="ECO:0007669"/>
    <property type="project" value="InterPro"/>
</dbReference>
<evidence type="ECO:0000259" key="1">
    <source>
        <dbReference type="Pfam" id="PF07035"/>
    </source>
</evidence>